<dbReference type="GO" id="GO:0003676">
    <property type="term" value="F:nucleic acid binding"/>
    <property type="evidence" value="ECO:0007669"/>
    <property type="project" value="InterPro"/>
</dbReference>
<dbReference type="InterPro" id="IPR002052">
    <property type="entry name" value="DNA_methylase_N6_adenine_CS"/>
</dbReference>
<dbReference type="InterPro" id="IPR052190">
    <property type="entry name" value="Euk-Arch_PrmC-MTase"/>
</dbReference>
<evidence type="ECO:0000256" key="5">
    <source>
        <dbReference type="ARBA" id="ARBA00022691"/>
    </source>
</evidence>
<dbReference type="InterPro" id="IPR029063">
    <property type="entry name" value="SAM-dependent_MTases_sf"/>
</dbReference>
<dbReference type="Proteomes" id="UP000297245">
    <property type="component" value="Unassembled WGS sequence"/>
</dbReference>
<comment type="subcellular location">
    <subcellularLocation>
        <location evidence="1">Nucleus</location>
    </subcellularLocation>
</comment>
<evidence type="ECO:0000256" key="3">
    <source>
        <dbReference type="ARBA" id="ARBA00022603"/>
    </source>
</evidence>
<evidence type="ECO:0000256" key="6">
    <source>
        <dbReference type="ARBA" id="ARBA00023242"/>
    </source>
</evidence>
<keyword evidence="5" id="KW-0949">S-adenosyl-L-methionine</keyword>
<gene>
    <name evidence="7" type="ORF">K435DRAFT_682932</name>
</gene>
<evidence type="ECO:0000313" key="7">
    <source>
        <dbReference type="EMBL" id="THU86820.1"/>
    </source>
</evidence>
<keyword evidence="6" id="KW-0539">Nucleus</keyword>
<dbReference type="Gene3D" id="3.40.50.150">
    <property type="entry name" value="Vaccinia Virus protein VP39"/>
    <property type="match status" value="1"/>
</dbReference>
<dbReference type="GO" id="GO:0032259">
    <property type="term" value="P:methylation"/>
    <property type="evidence" value="ECO:0007669"/>
    <property type="project" value="UniProtKB-KW"/>
</dbReference>
<proteinExistence type="inferred from homology"/>
<dbReference type="GO" id="GO:0008757">
    <property type="term" value="F:S-adenosylmethionine-dependent methyltransferase activity"/>
    <property type="evidence" value="ECO:0007669"/>
    <property type="project" value="TreeGrafter"/>
</dbReference>
<protein>
    <submittedName>
        <fullName evidence="7">Putative methylase</fullName>
    </submittedName>
</protein>
<dbReference type="GO" id="GO:0035657">
    <property type="term" value="C:eRF1 methyltransferase complex"/>
    <property type="evidence" value="ECO:0007669"/>
    <property type="project" value="TreeGrafter"/>
</dbReference>
<comment type="similarity">
    <text evidence="2">Belongs to the eukaryotic/archaeal PrmC-related family.</text>
</comment>
<dbReference type="FunFam" id="3.40.50.150:FF:000077">
    <property type="entry name" value="HemK methyltransferase family member 2"/>
    <property type="match status" value="1"/>
</dbReference>
<dbReference type="PROSITE" id="PS00092">
    <property type="entry name" value="N6_MTASE"/>
    <property type="match status" value="1"/>
</dbReference>
<dbReference type="SUPFAM" id="SSF53335">
    <property type="entry name" value="S-adenosyl-L-methionine-dependent methyltransferases"/>
    <property type="match status" value="1"/>
</dbReference>
<dbReference type="PANTHER" id="PTHR45875">
    <property type="entry name" value="METHYLTRANSFERASE N6AMT1"/>
    <property type="match status" value="1"/>
</dbReference>
<name>A0A4S8LDK8_DENBC</name>
<evidence type="ECO:0000256" key="1">
    <source>
        <dbReference type="ARBA" id="ARBA00004123"/>
    </source>
</evidence>
<accession>A0A4S8LDK8</accession>
<dbReference type="GO" id="GO:0008276">
    <property type="term" value="F:protein methyltransferase activity"/>
    <property type="evidence" value="ECO:0007669"/>
    <property type="project" value="TreeGrafter"/>
</dbReference>
<dbReference type="EMBL" id="ML179478">
    <property type="protein sequence ID" value="THU86820.1"/>
    <property type="molecule type" value="Genomic_DNA"/>
</dbReference>
<sequence>MIPTPDLSHLTSTDYEHVYEPAEDTFLLLDALEEHAGELKEMAPLTCLEVGYATTSRVCPADIVQTVYLCTDVNPHACKCTRKTGTQNRTSLDVVHTSFAYPLHARLKHCIDIILFNPPYVPTLTEELVDAQELRGIEGSWAGGSDGMEITNKFLELVDSDTSYTFQDLLSHRGRMYLVALKENNIPEIQTHMVNRFNLQSTNVLSRRAGREHNMFPPVVWTRMNFYCSVEIQDVNRGIEDV</sequence>
<keyword evidence="8" id="KW-1185">Reference proteome</keyword>
<keyword evidence="4" id="KW-0808">Transferase</keyword>
<organism evidence="7 8">
    <name type="scientific">Dendrothele bispora (strain CBS 962.96)</name>
    <dbReference type="NCBI Taxonomy" id="1314807"/>
    <lineage>
        <taxon>Eukaryota</taxon>
        <taxon>Fungi</taxon>
        <taxon>Dikarya</taxon>
        <taxon>Basidiomycota</taxon>
        <taxon>Agaricomycotina</taxon>
        <taxon>Agaricomycetes</taxon>
        <taxon>Agaricomycetidae</taxon>
        <taxon>Agaricales</taxon>
        <taxon>Agaricales incertae sedis</taxon>
        <taxon>Dendrothele</taxon>
    </lineage>
</organism>
<evidence type="ECO:0000256" key="4">
    <source>
        <dbReference type="ARBA" id="ARBA00022679"/>
    </source>
</evidence>
<dbReference type="AlphaFoldDB" id="A0A4S8LDK8"/>
<dbReference type="OrthoDB" id="406152at2759"/>
<evidence type="ECO:0000313" key="8">
    <source>
        <dbReference type="Proteomes" id="UP000297245"/>
    </source>
</evidence>
<reference evidence="7 8" key="1">
    <citation type="journal article" date="2019" name="Nat. Ecol. Evol.">
        <title>Megaphylogeny resolves global patterns of mushroom evolution.</title>
        <authorList>
            <person name="Varga T."/>
            <person name="Krizsan K."/>
            <person name="Foldi C."/>
            <person name="Dima B."/>
            <person name="Sanchez-Garcia M."/>
            <person name="Sanchez-Ramirez S."/>
            <person name="Szollosi G.J."/>
            <person name="Szarkandi J.G."/>
            <person name="Papp V."/>
            <person name="Albert L."/>
            <person name="Andreopoulos W."/>
            <person name="Angelini C."/>
            <person name="Antonin V."/>
            <person name="Barry K.W."/>
            <person name="Bougher N.L."/>
            <person name="Buchanan P."/>
            <person name="Buyck B."/>
            <person name="Bense V."/>
            <person name="Catcheside P."/>
            <person name="Chovatia M."/>
            <person name="Cooper J."/>
            <person name="Damon W."/>
            <person name="Desjardin D."/>
            <person name="Finy P."/>
            <person name="Geml J."/>
            <person name="Haridas S."/>
            <person name="Hughes K."/>
            <person name="Justo A."/>
            <person name="Karasinski D."/>
            <person name="Kautmanova I."/>
            <person name="Kiss B."/>
            <person name="Kocsube S."/>
            <person name="Kotiranta H."/>
            <person name="LaButti K.M."/>
            <person name="Lechner B.E."/>
            <person name="Liimatainen K."/>
            <person name="Lipzen A."/>
            <person name="Lukacs Z."/>
            <person name="Mihaltcheva S."/>
            <person name="Morgado L.N."/>
            <person name="Niskanen T."/>
            <person name="Noordeloos M.E."/>
            <person name="Ohm R.A."/>
            <person name="Ortiz-Santana B."/>
            <person name="Ovrebo C."/>
            <person name="Racz N."/>
            <person name="Riley R."/>
            <person name="Savchenko A."/>
            <person name="Shiryaev A."/>
            <person name="Soop K."/>
            <person name="Spirin V."/>
            <person name="Szebenyi C."/>
            <person name="Tomsovsky M."/>
            <person name="Tulloss R.E."/>
            <person name="Uehling J."/>
            <person name="Grigoriev I.V."/>
            <person name="Vagvolgyi C."/>
            <person name="Papp T."/>
            <person name="Martin F.M."/>
            <person name="Miettinen O."/>
            <person name="Hibbett D.S."/>
            <person name="Nagy L.G."/>
        </authorList>
    </citation>
    <scope>NUCLEOTIDE SEQUENCE [LARGE SCALE GENOMIC DNA]</scope>
    <source>
        <strain evidence="7 8">CBS 962.96</strain>
    </source>
</reference>
<keyword evidence="3 7" id="KW-0489">Methyltransferase</keyword>
<dbReference type="GO" id="GO:0005634">
    <property type="term" value="C:nucleus"/>
    <property type="evidence" value="ECO:0007669"/>
    <property type="project" value="UniProtKB-SubCell"/>
</dbReference>
<dbReference type="PANTHER" id="PTHR45875:SF1">
    <property type="entry name" value="METHYLTRANSFERASE N6AMT1"/>
    <property type="match status" value="1"/>
</dbReference>
<evidence type="ECO:0000256" key="2">
    <source>
        <dbReference type="ARBA" id="ARBA00006149"/>
    </source>
</evidence>